<evidence type="ECO:0000313" key="5">
    <source>
        <dbReference type="EMBL" id="UVI28506.1"/>
    </source>
</evidence>
<dbReference type="PRINTS" id="PR00260">
    <property type="entry name" value="CHEMTRNSDUCR"/>
</dbReference>
<proteinExistence type="inferred from homology"/>
<dbReference type="InterPro" id="IPR004090">
    <property type="entry name" value="Chemotax_Me-accpt_rcpt"/>
</dbReference>
<dbReference type="EMBL" id="CP091430">
    <property type="protein sequence ID" value="UVI28506.1"/>
    <property type="molecule type" value="Genomic_DNA"/>
</dbReference>
<organism evidence="5 6">
    <name type="scientific">Paenibacillus spongiae</name>
    <dbReference type="NCBI Taxonomy" id="2909671"/>
    <lineage>
        <taxon>Bacteria</taxon>
        <taxon>Bacillati</taxon>
        <taxon>Bacillota</taxon>
        <taxon>Bacilli</taxon>
        <taxon>Bacillales</taxon>
        <taxon>Paenibacillaceae</taxon>
        <taxon>Paenibacillus</taxon>
    </lineage>
</organism>
<feature type="domain" description="Methyl-accepting transducer" evidence="4">
    <location>
        <begin position="139"/>
        <end position="379"/>
    </location>
</feature>
<dbReference type="InterPro" id="IPR004089">
    <property type="entry name" value="MCPsignal_dom"/>
</dbReference>
<dbReference type="InterPro" id="IPR046342">
    <property type="entry name" value="CBS_dom_sf"/>
</dbReference>
<evidence type="ECO:0000256" key="2">
    <source>
        <dbReference type="ARBA" id="ARBA00029447"/>
    </source>
</evidence>
<dbReference type="SUPFAM" id="SSF58104">
    <property type="entry name" value="Methyl-accepting chemotaxis protein (MCP) signaling domain"/>
    <property type="match status" value="1"/>
</dbReference>
<evidence type="ECO:0000313" key="6">
    <source>
        <dbReference type="Proteomes" id="UP001057877"/>
    </source>
</evidence>
<comment type="similarity">
    <text evidence="2">Belongs to the methyl-accepting chemotaxis (MCP) protein family.</text>
</comment>
<protein>
    <submittedName>
        <fullName evidence="5">Methyl-accepting chemotaxis protein</fullName>
    </submittedName>
</protein>
<dbReference type="Gene3D" id="1.10.287.950">
    <property type="entry name" value="Methyl-accepting chemotaxis protein"/>
    <property type="match status" value="1"/>
</dbReference>
<keyword evidence="1 3" id="KW-0807">Transducer</keyword>
<keyword evidence="6" id="KW-1185">Reference proteome</keyword>
<accession>A0ABY5S3M9</accession>
<dbReference type="Pfam" id="PF00015">
    <property type="entry name" value="MCPsignal"/>
    <property type="match status" value="1"/>
</dbReference>
<dbReference type="PANTHER" id="PTHR32089">
    <property type="entry name" value="METHYL-ACCEPTING CHEMOTAXIS PROTEIN MCPB"/>
    <property type="match status" value="1"/>
</dbReference>
<dbReference type="Gene3D" id="3.10.580.10">
    <property type="entry name" value="CBS-domain"/>
    <property type="match status" value="1"/>
</dbReference>
<dbReference type="PANTHER" id="PTHR32089:SF112">
    <property type="entry name" value="LYSOZYME-LIKE PROTEIN-RELATED"/>
    <property type="match status" value="1"/>
</dbReference>
<gene>
    <name evidence="5" type="ORF">L1F29_24080</name>
</gene>
<name>A0ABY5S3M9_9BACL</name>
<dbReference type="Proteomes" id="UP001057877">
    <property type="component" value="Chromosome"/>
</dbReference>
<reference evidence="5" key="1">
    <citation type="submission" date="2022-01" db="EMBL/GenBank/DDBJ databases">
        <title>Paenibacillus spongiae sp. nov., isolated from marine sponge.</title>
        <authorList>
            <person name="Li Z."/>
            <person name="Zhang M."/>
        </authorList>
    </citation>
    <scope>NUCLEOTIDE SEQUENCE</scope>
    <source>
        <strain evidence="5">PHS-Z3</strain>
    </source>
</reference>
<dbReference type="SMART" id="SM00283">
    <property type="entry name" value="MA"/>
    <property type="match status" value="1"/>
</dbReference>
<evidence type="ECO:0000259" key="4">
    <source>
        <dbReference type="PROSITE" id="PS50111"/>
    </source>
</evidence>
<dbReference type="PROSITE" id="PS50111">
    <property type="entry name" value="CHEMOTAXIS_TRANSDUC_2"/>
    <property type="match status" value="1"/>
</dbReference>
<evidence type="ECO:0000256" key="1">
    <source>
        <dbReference type="ARBA" id="ARBA00023224"/>
    </source>
</evidence>
<dbReference type="SUPFAM" id="SSF54631">
    <property type="entry name" value="CBS-domain pair"/>
    <property type="match status" value="1"/>
</dbReference>
<sequence length="387" mass="42905">MTMSAVFISDLEQVVHTEGVQRRKQASLHDFMRPAYTVHPSSTCRGVIHTFNSMTDCECVVVCAEDERPIGLVMKSRLSRLQTHRYGQELYYDRSIVKLMDSEPLVAEQSIMETELIERALGREEKTLYDCVILTQDGRTAGILTVADLLKLSRMMQQESLQSQMRTVTGADEMMRDIDKSVNEVHEAAKLGERMSETMVDLTLKGKQELDSAKSVFLRLSDKTTHQVRQIGELQQRADSIDRISKLIHELAEQSSLLAFNAAIEAARAGEHGRGFAVVADEIRKLSAQTKQAAGEINSLIRSISEAVQHTVELVEEGQSDAIASEMSVNAASGAFEQLFHAAGSNRKSAAQIGSLADHAYRKSARVLTDMKQLMSEMQTAAAADRK</sequence>
<dbReference type="RefSeq" id="WP_258384595.1">
    <property type="nucleotide sequence ID" value="NZ_CP091430.1"/>
</dbReference>
<evidence type="ECO:0000256" key="3">
    <source>
        <dbReference type="PROSITE-ProRule" id="PRU00284"/>
    </source>
</evidence>